<evidence type="ECO:0000313" key="6">
    <source>
        <dbReference type="EMBL" id="VDN99776.1"/>
    </source>
</evidence>
<dbReference type="WBParaSite" id="HNAJ_0000391901-mRNA-1">
    <property type="protein sequence ID" value="HNAJ_0000391901-mRNA-1"/>
    <property type="gene ID" value="HNAJ_0000391901"/>
</dbReference>
<dbReference type="GO" id="GO:0007019">
    <property type="term" value="P:microtubule depolymerization"/>
    <property type="evidence" value="ECO:0007669"/>
    <property type="project" value="TreeGrafter"/>
</dbReference>
<proteinExistence type="predicted"/>
<feature type="region of interest" description="Disordered" evidence="4">
    <location>
        <begin position="39"/>
        <end position="113"/>
    </location>
</feature>
<dbReference type="PANTHER" id="PTHR19845:SF0">
    <property type="entry name" value="KATANIN P80 WD40 REPEAT-CONTAINING SUBUNIT B1"/>
    <property type="match status" value="1"/>
</dbReference>
<comment type="subcellular location">
    <subcellularLocation>
        <location evidence="1">Cytoplasm</location>
        <location evidence="1">Cytoskeleton</location>
    </subcellularLocation>
</comment>
<evidence type="ECO:0000313" key="8">
    <source>
        <dbReference type="WBParaSite" id="HNAJ_0000391901-mRNA-1"/>
    </source>
</evidence>
<feature type="compositionally biased region" description="Polar residues" evidence="4">
    <location>
        <begin position="39"/>
        <end position="70"/>
    </location>
</feature>
<dbReference type="InterPro" id="IPR028021">
    <property type="entry name" value="Katanin_C-terminal"/>
</dbReference>
<dbReference type="GO" id="GO:0008352">
    <property type="term" value="C:katanin complex"/>
    <property type="evidence" value="ECO:0007669"/>
    <property type="project" value="TreeGrafter"/>
</dbReference>
<protein>
    <submittedName>
        <fullName evidence="8">Katanin_con80 domain-containing protein</fullName>
    </submittedName>
</protein>
<name>A0A0R3TA30_RODNA</name>
<accession>A0A0R3TA30</accession>
<dbReference type="Pfam" id="PF13925">
    <property type="entry name" value="Katanin_con80"/>
    <property type="match status" value="1"/>
</dbReference>
<keyword evidence="2" id="KW-0963">Cytoplasm</keyword>
<evidence type="ECO:0000256" key="4">
    <source>
        <dbReference type="SAM" id="MobiDB-lite"/>
    </source>
</evidence>
<sequence length="281" mass="30737">MTEINLGKHISSLLLKSHIEKVAISTAAGDDKVQISDFLPQSATPRNSGNSDSFSGIWNMMSGNSGSSDKTVSKAVAQPPVRSTSNHATGPSSKDTSTTTSVGYRGGSSGEATTLQRLRTPHDAFVSVLVARQKSLTTVRMLWPRENFKACVESAILMQDQAVFVDVLRVLLVYSKQWSLDLVALLLPQLSKLVWSKYPTYVETTCQAVRIILKNFANLIRQTINIDCAIGVDISREERKAKCQTCVTHLEAIRSAFEIKEVVAKAGQYGPEVFALFSLLQ</sequence>
<evidence type="ECO:0000256" key="1">
    <source>
        <dbReference type="ARBA" id="ARBA00004245"/>
    </source>
</evidence>
<evidence type="ECO:0000313" key="7">
    <source>
        <dbReference type="Proteomes" id="UP000278807"/>
    </source>
</evidence>
<evidence type="ECO:0000256" key="3">
    <source>
        <dbReference type="ARBA" id="ARBA00023212"/>
    </source>
</evidence>
<evidence type="ECO:0000259" key="5">
    <source>
        <dbReference type="Pfam" id="PF13925"/>
    </source>
</evidence>
<gene>
    <name evidence="6" type="ORF">HNAJ_LOCUS3917</name>
</gene>
<dbReference type="STRING" id="102285.A0A0R3TA30"/>
<organism evidence="8">
    <name type="scientific">Rodentolepis nana</name>
    <name type="common">Dwarf tapeworm</name>
    <name type="synonym">Hymenolepis nana</name>
    <dbReference type="NCBI Taxonomy" id="102285"/>
    <lineage>
        <taxon>Eukaryota</taxon>
        <taxon>Metazoa</taxon>
        <taxon>Spiralia</taxon>
        <taxon>Lophotrochozoa</taxon>
        <taxon>Platyhelminthes</taxon>
        <taxon>Cestoda</taxon>
        <taxon>Eucestoda</taxon>
        <taxon>Cyclophyllidea</taxon>
        <taxon>Hymenolepididae</taxon>
        <taxon>Rodentolepis</taxon>
    </lineage>
</organism>
<dbReference type="PANTHER" id="PTHR19845">
    <property type="entry name" value="KATANIN P80 SUBUNIT"/>
    <property type="match status" value="1"/>
</dbReference>
<dbReference type="OrthoDB" id="10251605at2759"/>
<feature type="compositionally biased region" description="Polar residues" evidence="4">
    <location>
        <begin position="81"/>
        <end position="102"/>
    </location>
</feature>
<feature type="domain" description="Katanin p80 subunit C-terminal" evidence="5">
    <location>
        <begin position="122"/>
        <end position="259"/>
    </location>
</feature>
<evidence type="ECO:0000256" key="2">
    <source>
        <dbReference type="ARBA" id="ARBA00022490"/>
    </source>
</evidence>
<reference evidence="6 7" key="2">
    <citation type="submission" date="2018-11" db="EMBL/GenBank/DDBJ databases">
        <authorList>
            <consortium name="Pathogen Informatics"/>
        </authorList>
    </citation>
    <scope>NUCLEOTIDE SEQUENCE [LARGE SCALE GENOMIC DNA]</scope>
</reference>
<reference evidence="8" key="1">
    <citation type="submission" date="2017-02" db="UniProtKB">
        <authorList>
            <consortium name="WormBaseParasite"/>
        </authorList>
    </citation>
    <scope>IDENTIFICATION</scope>
</reference>
<keyword evidence="7" id="KW-1185">Reference proteome</keyword>
<dbReference type="Proteomes" id="UP000278807">
    <property type="component" value="Unassembled WGS sequence"/>
</dbReference>
<dbReference type="GO" id="GO:0008017">
    <property type="term" value="F:microtubule binding"/>
    <property type="evidence" value="ECO:0007669"/>
    <property type="project" value="InterPro"/>
</dbReference>
<dbReference type="AlphaFoldDB" id="A0A0R3TA30"/>
<keyword evidence="3" id="KW-0206">Cytoskeleton</keyword>
<dbReference type="EMBL" id="UZAE01002472">
    <property type="protein sequence ID" value="VDN99776.1"/>
    <property type="molecule type" value="Genomic_DNA"/>
</dbReference>